<dbReference type="GO" id="GO:0008270">
    <property type="term" value="F:zinc ion binding"/>
    <property type="evidence" value="ECO:0007669"/>
    <property type="project" value="UniProtKB-KW"/>
</dbReference>
<evidence type="ECO:0000313" key="10">
    <source>
        <dbReference type="RefSeq" id="XP_026278944.2"/>
    </source>
</evidence>
<gene>
    <name evidence="10" type="primary">LOC113206876</name>
</gene>
<dbReference type="GeneID" id="113206876"/>
<organism evidence="9 10">
    <name type="scientific">Frankliniella occidentalis</name>
    <name type="common">Western flower thrips</name>
    <name type="synonym">Euthrips occidentalis</name>
    <dbReference type="NCBI Taxonomy" id="133901"/>
    <lineage>
        <taxon>Eukaryota</taxon>
        <taxon>Metazoa</taxon>
        <taxon>Ecdysozoa</taxon>
        <taxon>Arthropoda</taxon>
        <taxon>Hexapoda</taxon>
        <taxon>Insecta</taxon>
        <taxon>Pterygota</taxon>
        <taxon>Neoptera</taxon>
        <taxon>Paraneoptera</taxon>
        <taxon>Thysanoptera</taxon>
        <taxon>Terebrantia</taxon>
        <taxon>Thripoidea</taxon>
        <taxon>Thripidae</taxon>
        <taxon>Frankliniella</taxon>
    </lineage>
</organism>
<evidence type="ECO:0000256" key="5">
    <source>
        <dbReference type="ARBA" id="ARBA00023242"/>
    </source>
</evidence>
<feature type="domain" description="C2H2-type" evidence="8">
    <location>
        <begin position="254"/>
        <end position="281"/>
    </location>
</feature>
<keyword evidence="5" id="KW-0539">Nucleus</keyword>
<keyword evidence="4" id="KW-0862">Zinc</keyword>
<evidence type="ECO:0000256" key="1">
    <source>
        <dbReference type="ARBA" id="ARBA00022723"/>
    </source>
</evidence>
<sequence>MRATVFCFGARRLRHAFRDHSVTSSHASLLQALLVLPLVRCAGPCTRAAVCSSATHSTSPSRASVLQAQPPPPGPLLPELSSFLLVLHVHVVSLVGGPSVQASLTRSSSCPAGAWAGTLAERAVPYWKVEVEEPEEPSVVDQGDDPLGREAADWGRDPEVQVEHGDDLAADAQGDRLGLVVTGSSSLRDHRKRDAEDAVMEGDAVLPEHSVRAELASSDDDSDGHGDGGRSGERDEGPSTSGSHLRVHGMAWRWKCKFCSKTFTGKYKLEEHVRVHTGERPFKCEFCEQSFIQRSHLVVHTRTHTGEKPFECDICKRRFAIKKTLSIHMKTHR</sequence>
<feature type="domain" description="C2H2-type" evidence="8">
    <location>
        <begin position="310"/>
        <end position="333"/>
    </location>
</feature>
<feature type="region of interest" description="Disordered" evidence="7">
    <location>
        <begin position="132"/>
        <end position="157"/>
    </location>
</feature>
<dbReference type="SUPFAM" id="SSF57667">
    <property type="entry name" value="beta-beta-alpha zinc fingers"/>
    <property type="match status" value="2"/>
</dbReference>
<dbReference type="AlphaFoldDB" id="A0A6J1SCN3"/>
<feature type="compositionally biased region" description="Acidic residues" evidence="7">
    <location>
        <begin position="132"/>
        <end position="144"/>
    </location>
</feature>
<dbReference type="FunFam" id="3.30.160.60:FF:002343">
    <property type="entry name" value="Zinc finger protein 33A"/>
    <property type="match status" value="1"/>
</dbReference>
<dbReference type="InterPro" id="IPR036236">
    <property type="entry name" value="Znf_C2H2_sf"/>
</dbReference>
<protein>
    <submittedName>
        <fullName evidence="10">Krueppel-like factor 9</fullName>
    </submittedName>
</protein>
<feature type="compositionally biased region" description="Basic and acidic residues" evidence="7">
    <location>
        <begin position="223"/>
        <end position="237"/>
    </location>
</feature>
<accession>A0A6J1SCN3</accession>
<evidence type="ECO:0000256" key="4">
    <source>
        <dbReference type="ARBA" id="ARBA00022833"/>
    </source>
</evidence>
<feature type="region of interest" description="Disordered" evidence="7">
    <location>
        <begin position="180"/>
        <end position="244"/>
    </location>
</feature>
<name>A0A6J1SCN3_FRAOC</name>
<keyword evidence="9" id="KW-1185">Reference proteome</keyword>
<keyword evidence="3 6" id="KW-0863">Zinc-finger</keyword>
<dbReference type="PROSITE" id="PS50157">
    <property type="entry name" value="ZINC_FINGER_C2H2_2"/>
    <property type="match status" value="3"/>
</dbReference>
<evidence type="ECO:0000313" key="9">
    <source>
        <dbReference type="Proteomes" id="UP000504606"/>
    </source>
</evidence>
<dbReference type="KEGG" id="foc:113206876"/>
<dbReference type="Proteomes" id="UP000504606">
    <property type="component" value="Unplaced"/>
</dbReference>
<dbReference type="OrthoDB" id="6077919at2759"/>
<feature type="compositionally biased region" description="Basic and acidic residues" evidence="7">
    <location>
        <begin position="146"/>
        <end position="157"/>
    </location>
</feature>
<dbReference type="InterPro" id="IPR013087">
    <property type="entry name" value="Znf_C2H2_type"/>
</dbReference>
<dbReference type="GO" id="GO:0000978">
    <property type="term" value="F:RNA polymerase II cis-regulatory region sequence-specific DNA binding"/>
    <property type="evidence" value="ECO:0007669"/>
    <property type="project" value="TreeGrafter"/>
</dbReference>
<evidence type="ECO:0000256" key="6">
    <source>
        <dbReference type="PROSITE-ProRule" id="PRU00042"/>
    </source>
</evidence>
<evidence type="ECO:0000256" key="7">
    <source>
        <dbReference type="SAM" id="MobiDB-lite"/>
    </source>
</evidence>
<keyword evidence="1" id="KW-0479">Metal-binding</keyword>
<evidence type="ECO:0000256" key="2">
    <source>
        <dbReference type="ARBA" id="ARBA00022737"/>
    </source>
</evidence>
<dbReference type="RefSeq" id="XP_026278944.2">
    <property type="nucleotide sequence ID" value="XM_026423159.2"/>
</dbReference>
<feature type="domain" description="C2H2-type" evidence="8">
    <location>
        <begin position="282"/>
        <end position="309"/>
    </location>
</feature>
<dbReference type="PANTHER" id="PTHR23235">
    <property type="entry name" value="KRUEPPEL-LIKE TRANSCRIPTION FACTOR"/>
    <property type="match status" value="1"/>
</dbReference>
<keyword evidence="2" id="KW-0677">Repeat</keyword>
<dbReference type="Gene3D" id="3.30.160.60">
    <property type="entry name" value="Classic Zinc Finger"/>
    <property type="match status" value="3"/>
</dbReference>
<dbReference type="SMART" id="SM00355">
    <property type="entry name" value="ZnF_C2H2"/>
    <property type="match status" value="3"/>
</dbReference>
<dbReference type="GO" id="GO:0000981">
    <property type="term" value="F:DNA-binding transcription factor activity, RNA polymerase II-specific"/>
    <property type="evidence" value="ECO:0007669"/>
    <property type="project" value="TreeGrafter"/>
</dbReference>
<proteinExistence type="predicted"/>
<evidence type="ECO:0000256" key="3">
    <source>
        <dbReference type="ARBA" id="ARBA00022771"/>
    </source>
</evidence>
<dbReference type="Pfam" id="PF13894">
    <property type="entry name" value="zf-C2H2_4"/>
    <property type="match status" value="1"/>
</dbReference>
<dbReference type="FunFam" id="3.30.160.60:FF:000624">
    <property type="entry name" value="zinc finger protein 697"/>
    <property type="match status" value="1"/>
</dbReference>
<dbReference type="PROSITE" id="PS00028">
    <property type="entry name" value="ZINC_FINGER_C2H2_1"/>
    <property type="match status" value="3"/>
</dbReference>
<reference evidence="10" key="1">
    <citation type="submission" date="2025-08" db="UniProtKB">
        <authorList>
            <consortium name="RefSeq"/>
        </authorList>
    </citation>
    <scope>IDENTIFICATION</scope>
    <source>
        <tissue evidence="10">Whole organism</tissue>
    </source>
</reference>
<dbReference type="PANTHER" id="PTHR23235:SF142">
    <property type="entry name" value="ZINC FINGER PROTEIN 384"/>
    <property type="match status" value="1"/>
</dbReference>
<dbReference type="Pfam" id="PF00096">
    <property type="entry name" value="zf-C2H2"/>
    <property type="match status" value="2"/>
</dbReference>
<evidence type="ECO:0000259" key="8">
    <source>
        <dbReference type="PROSITE" id="PS50157"/>
    </source>
</evidence>